<feature type="compositionally biased region" description="Gly residues" evidence="1">
    <location>
        <begin position="156"/>
        <end position="168"/>
    </location>
</feature>
<dbReference type="Pfam" id="PF01661">
    <property type="entry name" value="Macro"/>
    <property type="match status" value="1"/>
</dbReference>
<reference evidence="3 4" key="1">
    <citation type="journal article" date="2019" name="Syst. Appl. Microbiol.">
        <title>Characterization of Bifidobacterium species in feaces of the Egyptian fruit bat: Description of B. vespertilionis sp. nov. and B. rousetti sp. nov.</title>
        <authorList>
            <person name="Modesto M."/>
            <person name="Satti M."/>
            <person name="Watanabe K."/>
            <person name="Puglisi E."/>
            <person name="Morelli L."/>
            <person name="Huang C.-H."/>
            <person name="Liou J.-S."/>
            <person name="Miyashita M."/>
            <person name="Tamura T."/>
            <person name="Saito S."/>
            <person name="Mori K."/>
            <person name="Huang L."/>
            <person name="Sciavilla P."/>
            <person name="Sandri C."/>
            <person name="Spiezio C."/>
            <person name="Vitali F."/>
            <person name="Cavalieri D."/>
            <person name="Perpetuini G."/>
            <person name="Tofalo R."/>
            <person name="Bonetti A."/>
            <person name="Arita M."/>
            <person name="Mattarelli P."/>
        </authorList>
    </citation>
    <scope>NUCLEOTIDE SEQUENCE [LARGE SCALE GENOMIC DNA]</scope>
    <source>
        <strain evidence="3 4">RST17</strain>
    </source>
</reference>
<proteinExistence type="predicted"/>
<evidence type="ECO:0000256" key="1">
    <source>
        <dbReference type="SAM" id="MobiDB-lite"/>
    </source>
</evidence>
<dbReference type="PANTHER" id="PTHR11106:SF27">
    <property type="entry name" value="MACRO DOMAIN-CONTAINING PROTEIN"/>
    <property type="match status" value="1"/>
</dbReference>
<dbReference type="SMART" id="SM00506">
    <property type="entry name" value="A1pp"/>
    <property type="match status" value="1"/>
</dbReference>
<dbReference type="InterPro" id="IPR043472">
    <property type="entry name" value="Macro_dom-like"/>
</dbReference>
<name>A0A5M9ZGM5_9BIFI</name>
<dbReference type="Gene3D" id="3.40.220.10">
    <property type="entry name" value="Leucine Aminopeptidase, subunit E, domain 1"/>
    <property type="match status" value="1"/>
</dbReference>
<protein>
    <submittedName>
        <fullName evidence="3">Macro domain-containing protein</fullName>
    </submittedName>
</protein>
<evidence type="ECO:0000313" key="4">
    <source>
        <dbReference type="Proteomes" id="UP000410049"/>
    </source>
</evidence>
<dbReference type="PANTHER" id="PTHR11106">
    <property type="entry name" value="GANGLIOSIDE INDUCED DIFFERENTIATION ASSOCIATED PROTEIN 2-RELATED"/>
    <property type="match status" value="1"/>
</dbReference>
<accession>A0A5M9ZGM5</accession>
<evidence type="ECO:0000313" key="3">
    <source>
        <dbReference type="EMBL" id="KAA8826036.1"/>
    </source>
</evidence>
<sequence length="417" mass="44970">MPLQLVRQDITRMPVDAIVNAANTRLLMGGGVCGAIFRAAGACRLQKACDRLSPIRTGEAVATPGFDLPARYVIHTAGPIWQDGGHDEERLLRACYRNSLALAVRLGCASIAFPLISSGIYGYPKAEALRVAIDEIRRFLEEEPCTRGDGADTGEDGGTGVVGDGDGPAGDASDDLDVYLCVFDKAAFAAGTELDRQIREYIDDHYVAEHAGRPSDRAQEMRELGYWGVPAGDETETAGFWEEPESVESSATEPPAVGSPVPRGFDAADESAVVAPTAAPEPRGARSINAADARRGPEGDVLADLDEPFNVILMRLIDAKGYSDVDVYKRANINRKLFSKIRCGNGYMPGKKTVLALAIALRLDIDETDDLLACAGYALSHSVKFDVIVEFFIVHGVFDVFVINETLFRYDQPLLGQ</sequence>
<organism evidence="3 4">
    <name type="scientific">Bifidobacterium myosotis</name>
    <dbReference type="NCBI Taxonomy" id="1630166"/>
    <lineage>
        <taxon>Bacteria</taxon>
        <taxon>Bacillati</taxon>
        <taxon>Actinomycetota</taxon>
        <taxon>Actinomycetes</taxon>
        <taxon>Bifidobacteriales</taxon>
        <taxon>Bifidobacteriaceae</taxon>
        <taxon>Bifidobacterium</taxon>
    </lineage>
</organism>
<dbReference type="Proteomes" id="UP000410049">
    <property type="component" value="Unassembled WGS sequence"/>
</dbReference>
<comment type="caution">
    <text evidence="3">The sequence shown here is derived from an EMBL/GenBank/DDBJ whole genome shotgun (WGS) entry which is preliminary data.</text>
</comment>
<dbReference type="CDD" id="cd02908">
    <property type="entry name" value="Macro_OAADPr_deacetylase"/>
    <property type="match status" value="1"/>
</dbReference>
<feature type="region of interest" description="Disordered" evidence="1">
    <location>
        <begin position="144"/>
        <end position="169"/>
    </location>
</feature>
<dbReference type="RefSeq" id="WP_150380082.1">
    <property type="nucleotide sequence ID" value="NZ_RZUH01000012.1"/>
</dbReference>
<dbReference type="SUPFAM" id="SSF52949">
    <property type="entry name" value="Macro domain-like"/>
    <property type="match status" value="1"/>
</dbReference>
<dbReference type="EMBL" id="RZUH01000012">
    <property type="protein sequence ID" value="KAA8826036.1"/>
    <property type="molecule type" value="Genomic_DNA"/>
</dbReference>
<dbReference type="AlphaFoldDB" id="A0A5M9ZGM5"/>
<gene>
    <name evidence="3" type="ORF">EMO91_11575</name>
</gene>
<dbReference type="InterPro" id="IPR002589">
    <property type="entry name" value="Macro_dom"/>
</dbReference>
<feature type="domain" description="Macro" evidence="2">
    <location>
        <begin position="1"/>
        <end position="199"/>
    </location>
</feature>
<evidence type="ECO:0000259" key="2">
    <source>
        <dbReference type="PROSITE" id="PS51154"/>
    </source>
</evidence>
<dbReference type="PROSITE" id="PS51154">
    <property type="entry name" value="MACRO"/>
    <property type="match status" value="1"/>
</dbReference>